<dbReference type="EMBL" id="NPCC01000004">
    <property type="protein sequence ID" value="PAE90615.1"/>
    <property type="molecule type" value="Genomic_DNA"/>
</dbReference>
<evidence type="ECO:0000259" key="5">
    <source>
        <dbReference type="PROSITE" id="PS50931"/>
    </source>
</evidence>
<protein>
    <recommendedName>
        <fullName evidence="5">HTH lysR-type domain-containing protein</fullName>
    </recommendedName>
</protein>
<dbReference type="AlphaFoldDB" id="A0A268P5N1"/>
<dbReference type="InterPro" id="IPR000847">
    <property type="entry name" value="LysR_HTH_N"/>
</dbReference>
<sequence>MKKAMIPIAWKRDGWMRLEEDLLIATLSDEGTIRGASRKLYISQPALSQRLKQIEQRFGEPLFIRTHKSLIPTPVGEEVIAFAKRRVQEEKQLQDRLSKLTGTVRGTLSLGISSVIAQYVLPKPLRAYVNAYPDVKIDLHTGLSSAIYQNRHHTHLSIIRGDVDDKEGLTLLFSEQLYYVRRADTEKPTVFISFQSDDAFQSLIEEWLYAEAAHSPLQTITVDQIETCKQLMANGIGAAILPEVAVRDLNGNDYIRMPLDVNGKETMRSTWLHCPESHRSLPQVSAFLMFLQEALPPSPLKTTSN</sequence>
<dbReference type="InterPro" id="IPR036390">
    <property type="entry name" value="WH_DNA-bd_sf"/>
</dbReference>
<dbReference type="Gene3D" id="1.10.10.10">
    <property type="entry name" value="Winged helix-like DNA-binding domain superfamily/Winged helix DNA-binding domain"/>
    <property type="match status" value="1"/>
</dbReference>
<dbReference type="PRINTS" id="PR00039">
    <property type="entry name" value="HTHLYSR"/>
</dbReference>
<organism evidence="6 7">
    <name type="scientific">Shouchella clausii</name>
    <name type="common">Alkalihalobacillus clausii</name>
    <dbReference type="NCBI Taxonomy" id="79880"/>
    <lineage>
        <taxon>Bacteria</taxon>
        <taxon>Bacillati</taxon>
        <taxon>Bacillota</taxon>
        <taxon>Bacilli</taxon>
        <taxon>Bacillales</taxon>
        <taxon>Bacillaceae</taxon>
        <taxon>Shouchella</taxon>
    </lineage>
</organism>
<dbReference type="InterPro" id="IPR005119">
    <property type="entry name" value="LysR_subst-bd"/>
</dbReference>
<dbReference type="PROSITE" id="PS50931">
    <property type="entry name" value="HTH_LYSR"/>
    <property type="match status" value="1"/>
</dbReference>
<dbReference type="Pfam" id="PF00126">
    <property type="entry name" value="HTH_1"/>
    <property type="match status" value="1"/>
</dbReference>
<feature type="domain" description="HTH lysR-type" evidence="5">
    <location>
        <begin position="26"/>
        <end position="73"/>
    </location>
</feature>
<dbReference type="Proteomes" id="UP000216207">
    <property type="component" value="Unassembled WGS sequence"/>
</dbReference>
<dbReference type="SUPFAM" id="SSF46785">
    <property type="entry name" value="Winged helix' DNA-binding domain"/>
    <property type="match status" value="1"/>
</dbReference>
<dbReference type="SUPFAM" id="SSF53850">
    <property type="entry name" value="Periplasmic binding protein-like II"/>
    <property type="match status" value="1"/>
</dbReference>
<evidence type="ECO:0000256" key="1">
    <source>
        <dbReference type="ARBA" id="ARBA00009437"/>
    </source>
</evidence>
<gene>
    <name evidence="6" type="ORF">CHH72_01645</name>
</gene>
<comment type="caution">
    <text evidence="6">The sequence shown here is derived from an EMBL/GenBank/DDBJ whole genome shotgun (WGS) entry which is preliminary data.</text>
</comment>
<keyword evidence="4" id="KW-0804">Transcription</keyword>
<dbReference type="PANTHER" id="PTHR30126:SF78">
    <property type="entry name" value="HTH LYSR-TYPE DOMAIN-CONTAINING PROTEIN"/>
    <property type="match status" value="1"/>
</dbReference>
<evidence type="ECO:0000256" key="3">
    <source>
        <dbReference type="ARBA" id="ARBA00023125"/>
    </source>
</evidence>
<name>A0A268P5N1_SHOCL</name>
<comment type="similarity">
    <text evidence="1">Belongs to the LysR transcriptional regulatory family.</text>
</comment>
<keyword evidence="3" id="KW-0238">DNA-binding</keyword>
<evidence type="ECO:0000313" key="6">
    <source>
        <dbReference type="EMBL" id="PAE90615.1"/>
    </source>
</evidence>
<accession>A0A268P5N1</accession>
<dbReference type="InterPro" id="IPR036388">
    <property type="entry name" value="WH-like_DNA-bd_sf"/>
</dbReference>
<evidence type="ECO:0000313" key="7">
    <source>
        <dbReference type="Proteomes" id="UP000216207"/>
    </source>
</evidence>
<proteinExistence type="inferred from homology"/>
<dbReference type="PANTHER" id="PTHR30126">
    <property type="entry name" value="HTH-TYPE TRANSCRIPTIONAL REGULATOR"/>
    <property type="match status" value="1"/>
</dbReference>
<evidence type="ECO:0000256" key="2">
    <source>
        <dbReference type="ARBA" id="ARBA00023015"/>
    </source>
</evidence>
<dbReference type="GO" id="GO:0003700">
    <property type="term" value="F:DNA-binding transcription factor activity"/>
    <property type="evidence" value="ECO:0007669"/>
    <property type="project" value="InterPro"/>
</dbReference>
<dbReference type="CDD" id="cd05466">
    <property type="entry name" value="PBP2_LTTR_substrate"/>
    <property type="match status" value="1"/>
</dbReference>
<reference evidence="6 7" key="1">
    <citation type="submission" date="2017-07" db="EMBL/GenBank/DDBJ databases">
        <title>Isolation and whole genome analysis of endospore-forming bacteria from heroin.</title>
        <authorList>
            <person name="Kalinowski J."/>
            <person name="Ahrens B."/>
            <person name="Al-Dilaimi A."/>
            <person name="Winkler A."/>
            <person name="Wibberg D."/>
            <person name="Schleenbecker U."/>
            <person name="Ruckert C."/>
            <person name="Wolfel R."/>
            <person name="Grass G."/>
        </authorList>
    </citation>
    <scope>NUCLEOTIDE SEQUENCE [LARGE SCALE GENOMIC DNA]</scope>
    <source>
        <strain evidence="6 7">7539</strain>
    </source>
</reference>
<keyword evidence="2" id="KW-0805">Transcription regulation</keyword>
<evidence type="ECO:0000256" key="4">
    <source>
        <dbReference type="ARBA" id="ARBA00023163"/>
    </source>
</evidence>
<dbReference type="Pfam" id="PF03466">
    <property type="entry name" value="LysR_substrate"/>
    <property type="match status" value="1"/>
</dbReference>
<dbReference type="GO" id="GO:0000976">
    <property type="term" value="F:transcription cis-regulatory region binding"/>
    <property type="evidence" value="ECO:0007669"/>
    <property type="project" value="TreeGrafter"/>
</dbReference>
<dbReference type="Gene3D" id="3.40.190.290">
    <property type="match status" value="1"/>
</dbReference>